<evidence type="ECO:0000256" key="1">
    <source>
        <dbReference type="ARBA" id="ARBA00007734"/>
    </source>
</evidence>
<dbReference type="InterPro" id="IPR008258">
    <property type="entry name" value="Transglycosylase_SLT_dom_1"/>
</dbReference>
<feature type="domain" description="Transglycosylase SLT" evidence="3">
    <location>
        <begin position="591"/>
        <end position="696"/>
    </location>
</feature>
<dbReference type="SUPFAM" id="SSF53955">
    <property type="entry name" value="Lysozyme-like"/>
    <property type="match status" value="1"/>
</dbReference>
<dbReference type="PANTHER" id="PTHR37423:SF5">
    <property type="entry name" value="SOLUBLE LYTIC MUREIN TRANSGLYCOSYLASE"/>
    <property type="match status" value="1"/>
</dbReference>
<gene>
    <name evidence="4" type="ORF">OZSIB_2985</name>
</gene>
<sequence>MQPVVRFLRKIPSGMRGFCVAIFLAAWLVSPDVVLGASRHAKGHSKSATKTKTTPAKTKAAAHRKPAVAKEPKAPVVPAVERSAPFEGRLHRIHALWTGRRFAELAAELAALPRSALLEDLRLYLLAEAQRQAGQETAAIVTFRRLLQEFPGSWMARTGAFPYLLLAARLEGVAAEPRLAPLVADLPTPYQRGRALEALAALYPAGSPERGRRLLEALRAYRSRSHFYQDMPEAQGCLKSLLDEAPAFPFTRQEWLEILLRACREGLGAQAERAAAAIAARFRRDGPAMALLVQAEAARVRKQGPAVMAAIDQLLAQPTADPGLVALGRQIKGEYFHFSGQHVPALAELKLALAYGRAPVDVVAAQYRLMRSAAEAGYEAEAVKAAQWLGRAAPTLPVLPVHLFEMGLQRYDAGRLAEAVPYFLTLARACPGHHRADDALGYAARALGLDRRDGRDLLALLRRVYPHSFFVYWLDPAARTAPMPQAAARPPALPASLKKRIPAWRALLKSPFDKFARDEIFGRLDEAPGDPALTWAASEAAIDAHDYFLVTAFGERFLKAWLDEGKTGAQVPSWVWPIYYPRPYWDKVQLEARKYGLDPWWVLSIMREESHFNPNILSRSNAHGLMQILPSTGKWIADKLGLKERFDKNSLWNTDRNIAFGTWYLGYLRDLFNGDLFLAAAAYNGGQGNILRKVEQGPYAHLPVLERLDRVPLPETRDYYKKVMGSWWNYRRLYEK</sequence>
<feature type="region of interest" description="Disordered" evidence="2">
    <location>
        <begin position="39"/>
        <end position="74"/>
    </location>
</feature>
<comment type="caution">
    <text evidence="4">The sequence shown here is derived from an EMBL/GenBank/DDBJ whole genome shotgun (WGS) entry which is preliminary data.</text>
</comment>
<evidence type="ECO:0000256" key="2">
    <source>
        <dbReference type="SAM" id="MobiDB-lite"/>
    </source>
</evidence>
<proteinExistence type="inferred from homology"/>
<dbReference type="GO" id="GO:0008933">
    <property type="term" value="F:peptidoglycan lytic transglycosylase activity"/>
    <property type="evidence" value="ECO:0007669"/>
    <property type="project" value="InterPro"/>
</dbReference>
<dbReference type="GO" id="GO:0000270">
    <property type="term" value="P:peptidoglycan metabolic process"/>
    <property type="evidence" value="ECO:0007669"/>
    <property type="project" value="InterPro"/>
</dbReference>
<dbReference type="Proteomes" id="UP000252355">
    <property type="component" value="Unassembled WGS sequence"/>
</dbReference>
<accession>A0A367ZTI7</accession>
<comment type="similarity">
    <text evidence="1">Belongs to the transglycosylase Slt family.</text>
</comment>
<dbReference type="InterPro" id="IPR023346">
    <property type="entry name" value="Lysozyme-like_dom_sf"/>
</dbReference>
<evidence type="ECO:0000259" key="3">
    <source>
        <dbReference type="Pfam" id="PF01464"/>
    </source>
</evidence>
<dbReference type="Gene3D" id="1.10.530.10">
    <property type="match status" value="1"/>
</dbReference>
<organism evidence="4 5">
    <name type="scientific">Candidatus Ozemobacter sibiricus</name>
    <dbReference type="NCBI Taxonomy" id="2268124"/>
    <lineage>
        <taxon>Bacteria</taxon>
        <taxon>Candidatus Ozemobacteria</taxon>
        <taxon>Candidatus Ozemobacterales</taxon>
        <taxon>Candidatus Ozemobacteraceae</taxon>
        <taxon>Candidatus Ozemobacter</taxon>
    </lineage>
</organism>
<dbReference type="InterPro" id="IPR011990">
    <property type="entry name" value="TPR-like_helical_dom_sf"/>
</dbReference>
<dbReference type="CDD" id="cd13401">
    <property type="entry name" value="Slt70-like"/>
    <property type="match status" value="1"/>
</dbReference>
<name>A0A367ZTI7_9BACT</name>
<dbReference type="EMBL" id="QOQW01000005">
    <property type="protein sequence ID" value="RCK80672.1"/>
    <property type="molecule type" value="Genomic_DNA"/>
</dbReference>
<feature type="compositionally biased region" description="Basic residues" evidence="2">
    <location>
        <begin position="39"/>
        <end position="49"/>
    </location>
</feature>
<feature type="compositionally biased region" description="Low complexity" evidence="2">
    <location>
        <begin position="50"/>
        <end position="59"/>
    </location>
</feature>
<dbReference type="GO" id="GO:0016020">
    <property type="term" value="C:membrane"/>
    <property type="evidence" value="ECO:0007669"/>
    <property type="project" value="InterPro"/>
</dbReference>
<dbReference type="Gene3D" id="1.25.40.10">
    <property type="entry name" value="Tetratricopeptide repeat domain"/>
    <property type="match status" value="1"/>
</dbReference>
<dbReference type="AlphaFoldDB" id="A0A367ZTI7"/>
<dbReference type="PANTHER" id="PTHR37423">
    <property type="entry name" value="SOLUBLE LYTIC MUREIN TRANSGLYCOSYLASE-RELATED"/>
    <property type="match status" value="1"/>
</dbReference>
<protein>
    <submittedName>
        <fullName evidence="4">Soluble lytic murein transglycosylase</fullName>
    </submittedName>
</protein>
<dbReference type="Pfam" id="PF01464">
    <property type="entry name" value="SLT"/>
    <property type="match status" value="1"/>
</dbReference>
<reference evidence="4 5" key="1">
    <citation type="submission" date="2018-05" db="EMBL/GenBank/DDBJ databases">
        <title>A metagenomic window into the 2 km-deep terrestrial subsurface aquifer revealed taxonomically and functionally diverse microbial community comprising novel uncultured bacterial lineages.</title>
        <authorList>
            <person name="Kadnikov V.V."/>
            <person name="Mardanov A.V."/>
            <person name="Beletsky A.V."/>
            <person name="Banks D."/>
            <person name="Pimenov N.V."/>
            <person name="Frank Y.A."/>
            <person name="Karnachuk O.V."/>
            <person name="Ravin N.V."/>
        </authorList>
    </citation>
    <scope>NUCLEOTIDE SEQUENCE [LARGE SCALE GENOMIC DNA]</scope>
    <source>
        <strain evidence="4">BY5</strain>
    </source>
</reference>
<dbReference type="PROSITE" id="PS00922">
    <property type="entry name" value="TRANSGLYCOSYLASE"/>
    <property type="match status" value="1"/>
</dbReference>
<evidence type="ECO:0000313" key="5">
    <source>
        <dbReference type="Proteomes" id="UP000252355"/>
    </source>
</evidence>
<dbReference type="InterPro" id="IPR000189">
    <property type="entry name" value="Transglyc_AS"/>
</dbReference>
<evidence type="ECO:0000313" key="4">
    <source>
        <dbReference type="EMBL" id="RCK80672.1"/>
    </source>
</evidence>